<proteinExistence type="predicted"/>
<dbReference type="RefSeq" id="XP_002958996.1">
    <property type="nucleotide sequence ID" value="XM_002958950.1"/>
</dbReference>
<sequence length="134" mass="14923">MNRCPPCAFAHRGEAKYEYIPLSTLTALTLPVEGSMSRSANLSVNGGQFDTRTGQFRRSTAQFRGSTAQFEYLRRVRQNNSRPRQTNSFVRNKIQANSATELFPNSSPNPTLLVYAEVPPLQTATRNGPRLDTG</sequence>
<dbReference type="AlphaFoldDB" id="D8UK09"/>
<dbReference type="KEGG" id="vcn:VOLCADRAFT_100332"/>
<dbReference type="GeneID" id="9625738"/>
<reference evidence="1 2" key="1">
    <citation type="journal article" date="2010" name="Science">
        <title>Genomic analysis of organismal complexity in the multicellular green alga Volvox carteri.</title>
        <authorList>
            <person name="Prochnik S.E."/>
            <person name="Umen J."/>
            <person name="Nedelcu A.M."/>
            <person name="Hallmann A."/>
            <person name="Miller S.M."/>
            <person name="Nishii I."/>
            <person name="Ferris P."/>
            <person name="Kuo A."/>
            <person name="Mitros T."/>
            <person name="Fritz-Laylin L.K."/>
            <person name="Hellsten U."/>
            <person name="Chapman J."/>
            <person name="Simakov O."/>
            <person name="Rensing S.A."/>
            <person name="Terry A."/>
            <person name="Pangilinan J."/>
            <person name="Kapitonov V."/>
            <person name="Jurka J."/>
            <person name="Salamov A."/>
            <person name="Shapiro H."/>
            <person name="Schmutz J."/>
            <person name="Grimwood J."/>
            <person name="Lindquist E."/>
            <person name="Lucas S."/>
            <person name="Grigoriev I.V."/>
            <person name="Schmitt R."/>
            <person name="Kirk D."/>
            <person name="Rokhsar D.S."/>
        </authorList>
    </citation>
    <scope>NUCLEOTIDE SEQUENCE [LARGE SCALE GENOMIC DNA]</scope>
    <source>
        <strain evidence="2">f. Nagariensis / Eve</strain>
    </source>
</reference>
<evidence type="ECO:0000313" key="2">
    <source>
        <dbReference type="Proteomes" id="UP000001058"/>
    </source>
</evidence>
<dbReference type="Proteomes" id="UP000001058">
    <property type="component" value="Unassembled WGS sequence"/>
</dbReference>
<organism evidence="2">
    <name type="scientific">Volvox carteri f. nagariensis</name>
    <dbReference type="NCBI Taxonomy" id="3068"/>
    <lineage>
        <taxon>Eukaryota</taxon>
        <taxon>Viridiplantae</taxon>
        <taxon>Chlorophyta</taxon>
        <taxon>core chlorophytes</taxon>
        <taxon>Chlorophyceae</taxon>
        <taxon>CS clade</taxon>
        <taxon>Chlamydomonadales</taxon>
        <taxon>Volvocaceae</taxon>
        <taxon>Volvox</taxon>
    </lineage>
</organism>
<gene>
    <name evidence="1" type="ORF">VOLCADRAFT_100332</name>
</gene>
<dbReference type="InParanoid" id="D8UK09"/>
<dbReference type="EMBL" id="GL378435">
    <property type="protein sequence ID" value="EFJ39944.1"/>
    <property type="molecule type" value="Genomic_DNA"/>
</dbReference>
<name>D8UK09_VOLCA</name>
<keyword evidence="2" id="KW-1185">Reference proteome</keyword>
<evidence type="ECO:0000313" key="1">
    <source>
        <dbReference type="EMBL" id="EFJ39944.1"/>
    </source>
</evidence>
<protein>
    <submittedName>
        <fullName evidence="1">Uncharacterized protein</fullName>
    </submittedName>
</protein>
<accession>D8UK09</accession>